<dbReference type="Proteomes" id="UP000029385">
    <property type="component" value="Unassembled WGS sequence"/>
</dbReference>
<dbReference type="PANTHER" id="PTHR13903">
    <property type="entry name" value="PIRIN-RELATED"/>
    <property type="match status" value="1"/>
</dbReference>
<evidence type="ECO:0000256" key="2">
    <source>
        <dbReference type="PIRSR" id="PIRSR006232-1"/>
    </source>
</evidence>
<keyword evidence="2" id="KW-0479">Metal-binding</keyword>
<dbReference type="Gene3D" id="2.60.120.10">
    <property type="entry name" value="Jelly Rolls"/>
    <property type="match status" value="2"/>
</dbReference>
<dbReference type="GO" id="GO:0046872">
    <property type="term" value="F:metal ion binding"/>
    <property type="evidence" value="ECO:0007669"/>
    <property type="project" value="UniProtKB-KW"/>
</dbReference>
<dbReference type="PATRIC" id="fig|1121015.4.peg.2649"/>
<dbReference type="InterPro" id="IPR011051">
    <property type="entry name" value="RmlC_Cupin_sf"/>
</dbReference>
<comment type="similarity">
    <text evidence="1 3">Belongs to the pirin family.</text>
</comment>
<evidence type="ECO:0000313" key="6">
    <source>
        <dbReference type="EMBL" id="KFN41214.1"/>
    </source>
</evidence>
<feature type="domain" description="Pirin C-terminal" evidence="5">
    <location>
        <begin position="173"/>
        <end position="271"/>
    </location>
</feature>
<feature type="binding site" evidence="2">
    <location>
        <position position="98"/>
    </location>
    <ligand>
        <name>Fe cation</name>
        <dbReference type="ChEBI" id="CHEBI:24875"/>
    </ligand>
</feature>
<name>A0A091AQC2_9GAMM</name>
<proteinExistence type="inferred from homology"/>
<dbReference type="CDD" id="cd02909">
    <property type="entry name" value="cupin_pirin_N"/>
    <property type="match status" value="1"/>
</dbReference>
<dbReference type="PANTHER" id="PTHR13903:SF8">
    <property type="entry name" value="PIRIN"/>
    <property type="match status" value="1"/>
</dbReference>
<evidence type="ECO:0000256" key="3">
    <source>
        <dbReference type="RuleBase" id="RU003457"/>
    </source>
</evidence>
<keyword evidence="2" id="KW-0408">Iron</keyword>
<evidence type="ECO:0000313" key="7">
    <source>
        <dbReference type="Proteomes" id="UP000029385"/>
    </source>
</evidence>
<dbReference type="STRING" id="1121015.GCA_000420545_00238"/>
<evidence type="ECO:0008006" key="8">
    <source>
        <dbReference type="Google" id="ProtNLM"/>
    </source>
</evidence>
<feature type="binding site" evidence="2">
    <location>
        <position position="100"/>
    </location>
    <ligand>
        <name>Fe cation</name>
        <dbReference type="ChEBI" id="CHEBI:24875"/>
    </ligand>
</feature>
<feature type="binding site" evidence="2">
    <location>
        <position position="54"/>
    </location>
    <ligand>
        <name>Fe cation</name>
        <dbReference type="ChEBI" id="CHEBI:24875"/>
    </ligand>
</feature>
<reference evidence="6 7" key="1">
    <citation type="submission" date="2013-09" db="EMBL/GenBank/DDBJ databases">
        <title>Genome sequencing of Arenimonas oryziterrae.</title>
        <authorList>
            <person name="Chen F."/>
            <person name="Wang G."/>
        </authorList>
    </citation>
    <scope>NUCLEOTIDE SEQUENCE [LARGE SCALE GENOMIC DNA]</scope>
    <source>
        <strain evidence="6 7">YC6267</strain>
    </source>
</reference>
<dbReference type="Pfam" id="PF05726">
    <property type="entry name" value="Pirin_C"/>
    <property type="match status" value="1"/>
</dbReference>
<dbReference type="InterPro" id="IPR012093">
    <property type="entry name" value="Pirin"/>
</dbReference>
<protein>
    <recommendedName>
        <fullName evidence="8">Pirin</fullName>
    </recommendedName>
</protein>
<dbReference type="Pfam" id="PF02678">
    <property type="entry name" value="Pirin"/>
    <property type="match status" value="1"/>
</dbReference>
<comment type="cofactor">
    <cofactor evidence="2">
        <name>Fe cation</name>
        <dbReference type="ChEBI" id="CHEBI:24875"/>
    </cofactor>
    <text evidence="2">Binds 1 Fe cation per subunit.</text>
</comment>
<dbReference type="AlphaFoldDB" id="A0A091AQC2"/>
<keyword evidence="7" id="KW-1185">Reference proteome</keyword>
<evidence type="ECO:0000259" key="4">
    <source>
        <dbReference type="Pfam" id="PF02678"/>
    </source>
</evidence>
<dbReference type="InterPro" id="IPR014710">
    <property type="entry name" value="RmlC-like_jellyroll"/>
</dbReference>
<sequence>MTVIIAPRMHDLGGFTVGRVLPSIERRSVGPFVFFDHIGPAVLAGEQPVAVRPHPHIGLATVTYLWDGAMMHRDSLGSVQEIQPGDVNWMTAGRGIVHSERTPERLRNVDHAFHGLQTWVALPKEHEDTEPSFAHHPKATLPTIVGDGVHMTVVAGHAFGERSPVRVLSETLYVSIDLEDGAEMVIPAEHAERALFPVAGELWLDDQHLPNQHLAVIDTDALPLLRSVGHSRVMLLGGEPLDGPRHIWWNFVSSSKERIEQAKTDWRESRIGQVPGETEFIPLPDK</sequence>
<dbReference type="RefSeq" id="WP_022967911.1">
    <property type="nucleotide sequence ID" value="NZ_ATVD01000001.1"/>
</dbReference>
<feature type="domain" description="Pirin N-terminal" evidence="4">
    <location>
        <begin position="17"/>
        <end position="120"/>
    </location>
</feature>
<dbReference type="InterPro" id="IPR008778">
    <property type="entry name" value="Pirin_C_dom"/>
</dbReference>
<dbReference type="SUPFAM" id="SSF51182">
    <property type="entry name" value="RmlC-like cupins"/>
    <property type="match status" value="1"/>
</dbReference>
<dbReference type="InterPro" id="IPR003829">
    <property type="entry name" value="Pirin_N_dom"/>
</dbReference>
<accession>A0A091AQC2</accession>
<feature type="binding site" evidence="2">
    <location>
        <position position="56"/>
    </location>
    <ligand>
        <name>Fe cation</name>
        <dbReference type="ChEBI" id="CHEBI:24875"/>
    </ligand>
</feature>
<dbReference type="OrthoDB" id="9780903at2"/>
<evidence type="ECO:0000259" key="5">
    <source>
        <dbReference type="Pfam" id="PF05726"/>
    </source>
</evidence>
<organism evidence="6 7">
    <name type="scientific">Arenimonas oryziterrae DSM 21050 = YC6267</name>
    <dbReference type="NCBI Taxonomy" id="1121015"/>
    <lineage>
        <taxon>Bacteria</taxon>
        <taxon>Pseudomonadati</taxon>
        <taxon>Pseudomonadota</taxon>
        <taxon>Gammaproteobacteria</taxon>
        <taxon>Lysobacterales</taxon>
        <taxon>Lysobacteraceae</taxon>
        <taxon>Arenimonas</taxon>
    </lineage>
</organism>
<dbReference type="EMBL" id="AVCI01000045">
    <property type="protein sequence ID" value="KFN41214.1"/>
    <property type="molecule type" value="Genomic_DNA"/>
</dbReference>
<evidence type="ECO:0000256" key="1">
    <source>
        <dbReference type="ARBA" id="ARBA00008416"/>
    </source>
</evidence>
<comment type="caution">
    <text evidence="6">The sequence shown here is derived from an EMBL/GenBank/DDBJ whole genome shotgun (WGS) entry which is preliminary data.</text>
</comment>
<dbReference type="PIRSF" id="PIRSF006232">
    <property type="entry name" value="Pirin"/>
    <property type="match status" value="1"/>
</dbReference>
<gene>
    <name evidence="6" type="ORF">N789_04825</name>
</gene>
<dbReference type="eggNOG" id="COG1741">
    <property type="taxonomic scope" value="Bacteria"/>
</dbReference>